<organism evidence="2 3">
    <name type="scientific">Novosphingobium subterraneum</name>
    <dbReference type="NCBI Taxonomy" id="48936"/>
    <lineage>
        <taxon>Bacteria</taxon>
        <taxon>Pseudomonadati</taxon>
        <taxon>Pseudomonadota</taxon>
        <taxon>Alphaproteobacteria</taxon>
        <taxon>Sphingomonadales</taxon>
        <taxon>Sphingomonadaceae</taxon>
        <taxon>Novosphingobium</taxon>
    </lineage>
</organism>
<evidence type="ECO:0000313" key="2">
    <source>
        <dbReference type="EMBL" id="KHS43202.1"/>
    </source>
</evidence>
<name>A0A0B8ZY08_9SPHN</name>
<evidence type="ECO:0000256" key="1">
    <source>
        <dbReference type="SAM" id="SignalP"/>
    </source>
</evidence>
<feature type="chain" id="PRO_5002127165" evidence="1">
    <location>
        <begin position="20"/>
        <end position="176"/>
    </location>
</feature>
<gene>
    <name evidence="2" type="ORF">NJ75_03831</name>
</gene>
<proteinExistence type="predicted"/>
<dbReference type="Proteomes" id="UP000031338">
    <property type="component" value="Unassembled WGS sequence"/>
</dbReference>
<dbReference type="AlphaFoldDB" id="A0A0B8ZY08"/>
<protein>
    <submittedName>
        <fullName evidence="2">Uncharacterized protein</fullName>
    </submittedName>
</protein>
<keyword evidence="3" id="KW-1185">Reference proteome</keyword>
<comment type="caution">
    <text evidence="2">The sequence shown here is derived from an EMBL/GenBank/DDBJ whole genome shotgun (WGS) entry which is preliminary data.</text>
</comment>
<dbReference type="STRING" id="48936.NJ75_03831"/>
<evidence type="ECO:0000313" key="3">
    <source>
        <dbReference type="Proteomes" id="UP000031338"/>
    </source>
</evidence>
<dbReference type="EMBL" id="JRVC01000023">
    <property type="protein sequence ID" value="KHS43202.1"/>
    <property type="molecule type" value="Genomic_DNA"/>
</dbReference>
<dbReference type="RefSeq" id="WP_062780389.1">
    <property type="nucleotide sequence ID" value="NZ_JRVC01000023.1"/>
</dbReference>
<feature type="signal peptide" evidence="1">
    <location>
        <begin position="1"/>
        <end position="19"/>
    </location>
</feature>
<keyword evidence="1" id="KW-0732">Signal</keyword>
<dbReference type="PATRIC" id="fig|48936.3.peg.3867"/>
<reference evidence="2 3" key="1">
    <citation type="submission" date="2014-10" db="EMBL/GenBank/DDBJ databases">
        <title>Draft genome sequence of Novosphingobium subterraneum DSM 12447.</title>
        <authorList>
            <person name="Gan H.M."/>
            <person name="Gan H.Y."/>
            <person name="Savka M.A."/>
        </authorList>
    </citation>
    <scope>NUCLEOTIDE SEQUENCE [LARGE SCALE GENOMIC DNA]</scope>
    <source>
        <strain evidence="2 3">DSM 12447</strain>
    </source>
</reference>
<accession>A0A0B8ZY08</accession>
<sequence length="176" mass="18519">MAGLPTAALQLAGFLMAHAFWTASDLPPGGHYQPQSLCMRADGSRQLQTFDGASPKDQDAAARAFIGGGAAQWPDCAIARQVKVDTPTGEVDALVIDVVQYGGSVMTVVQAFRPGPQDFRLLGDELMLGDNGPLPPLPAAQAAAAMREGALDHTGLGDKWQQWEAGRDPVSPLVQK</sequence>